<comment type="similarity">
    <text evidence="1 5">Belongs to the peptidase S8 family.</text>
</comment>
<feature type="transmembrane region" description="Helical" evidence="7">
    <location>
        <begin position="386"/>
        <end position="406"/>
    </location>
</feature>
<comment type="caution">
    <text evidence="10">The sequence shown here is derived from an EMBL/GenBank/DDBJ whole genome shotgun (WGS) entry which is preliminary data.</text>
</comment>
<feature type="domain" description="Peptidase S8/S53" evidence="9">
    <location>
        <begin position="60"/>
        <end position="313"/>
    </location>
</feature>
<name>A0AA44IC47_STRE0</name>
<dbReference type="InterPro" id="IPR015500">
    <property type="entry name" value="Peptidase_S8_subtilisin-rel"/>
</dbReference>
<evidence type="ECO:0000256" key="7">
    <source>
        <dbReference type="SAM" id="Phobius"/>
    </source>
</evidence>
<dbReference type="EMBL" id="JAAXOU010000019">
    <property type="protein sequence ID" value="NKY13281.1"/>
    <property type="molecule type" value="Genomic_DNA"/>
</dbReference>
<dbReference type="InterPro" id="IPR050131">
    <property type="entry name" value="Peptidase_S8_subtilisin-like"/>
</dbReference>
<keyword evidence="2 5" id="KW-0645">Protease</keyword>
<evidence type="ECO:0000313" key="11">
    <source>
        <dbReference type="Proteomes" id="UP000570003"/>
    </source>
</evidence>
<dbReference type="Gene3D" id="3.40.50.200">
    <property type="entry name" value="Peptidase S8/S53 domain"/>
    <property type="match status" value="1"/>
</dbReference>
<dbReference type="Pfam" id="PF00082">
    <property type="entry name" value="Peptidase_S8"/>
    <property type="match status" value="1"/>
</dbReference>
<accession>A0AA44IC47</accession>
<dbReference type="GO" id="GO:0004252">
    <property type="term" value="F:serine-type endopeptidase activity"/>
    <property type="evidence" value="ECO:0007669"/>
    <property type="project" value="UniProtKB-UniRule"/>
</dbReference>
<dbReference type="SUPFAM" id="SSF52743">
    <property type="entry name" value="Subtilisin-like"/>
    <property type="match status" value="1"/>
</dbReference>
<keyword evidence="4 5" id="KW-0720">Serine protease</keyword>
<feature type="region of interest" description="Disordered" evidence="6">
    <location>
        <begin position="320"/>
        <end position="379"/>
    </location>
</feature>
<feature type="compositionally biased region" description="Polar residues" evidence="6">
    <location>
        <begin position="334"/>
        <end position="343"/>
    </location>
</feature>
<keyword evidence="3 5" id="KW-0378">Hydrolase</keyword>
<dbReference type="InterPro" id="IPR000209">
    <property type="entry name" value="Peptidase_S8/S53_dom"/>
</dbReference>
<sequence>MTTGTARRLRRRVTCAVALVSAWTIGFVGLAPAAAAEDMRAQQWYLDAMHVDKIWKKTRGEGIKVAVIDSGVNASTPSLKGQVLKGWDATKADGKTDDYSGHGTTMAELIAGTGRNGGLQGLAPGAKIIPFRIAGDDISRRKNSWDVEDAIRAAADTDAKIISMSFGGSGNTDRMIEAAKYAQSKGKLMFASVGNTGDEDNKLQYPVGLPEVVGVAATDSKGRVGKYSTHGEMVDISAPGSDIPRWCDATFTRYCDGADGTSAATAIASATAALIWSLHPDWTANQVLRVMFESAARSEGWKPGTTSSYLGHGIVRPGAHINRGLGKPGDPNINPLTNENTTGAKGGSSASPAASAPASSQAPQGRSTPGQAVAGSGGEAGDGSSLGLILGGAAAVVVVAGGVFFVRKRRTA</sequence>
<evidence type="ECO:0000256" key="4">
    <source>
        <dbReference type="ARBA" id="ARBA00022825"/>
    </source>
</evidence>
<keyword evidence="7" id="KW-1133">Transmembrane helix</keyword>
<evidence type="ECO:0000259" key="9">
    <source>
        <dbReference type="Pfam" id="PF00082"/>
    </source>
</evidence>
<dbReference type="AlphaFoldDB" id="A0AA44IC47"/>
<dbReference type="InterPro" id="IPR036852">
    <property type="entry name" value="Peptidase_S8/S53_dom_sf"/>
</dbReference>
<dbReference type="PROSITE" id="PS51892">
    <property type="entry name" value="SUBTILASE"/>
    <property type="match status" value="1"/>
</dbReference>
<dbReference type="RefSeq" id="WP_168437555.1">
    <property type="nucleotide sequence ID" value="NZ_JAAXOU010000019.1"/>
</dbReference>
<evidence type="ECO:0000256" key="2">
    <source>
        <dbReference type="ARBA" id="ARBA00022670"/>
    </source>
</evidence>
<gene>
    <name evidence="10" type="ORF">HGA06_03580</name>
</gene>
<evidence type="ECO:0000256" key="3">
    <source>
        <dbReference type="ARBA" id="ARBA00022801"/>
    </source>
</evidence>
<dbReference type="Proteomes" id="UP000570003">
    <property type="component" value="Unassembled WGS sequence"/>
</dbReference>
<evidence type="ECO:0000256" key="5">
    <source>
        <dbReference type="PROSITE-ProRule" id="PRU01240"/>
    </source>
</evidence>
<keyword evidence="7" id="KW-0472">Membrane</keyword>
<keyword evidence="8" id="KW-0732">Signal</keyword>
<protein>
    <submittedName>
        <fullName evidence="10">S8 family serine peptidase</fullName>
    </submittedName>
</protein>
<evidence type="ECO:0000256" key="8">
    <source>
        <dbReference type="SAM" id="SignalP"/>
    </source>
</evidence>
<keyword evidence="7" id="KW-0812">Transmembrane</keyword>
<dbReference type="PANTHER" id="PTHR43806:SF11">
    <property type="entry name" value="CEREVISIN-RELATED"/>
    <property type="match status" value="1"/>
</dbReference>
<evidence type="ECO:0000256" key="6">
    <source>
        <dbReference type="SAM" id="MobiDB-lite"/>
    </source>
</evidence>
<feature type="active site" description="Charge relay system" evidence="5">
    <location>
        <position position="262"/>
    </location>
</feature>
<dbReference type="PANTHER" id="PTHR43806">
    <property type="entry name" value="PEPTIDASE S8"/>
    <property type="match status" value="1"/>
</dbReference>
<evidence type="ECO:0000313" key="10">
    <source>
        <dbReference type="EMBL" id="NKY13281.1"/>
    </source>
</evidence>
<dbReference type="GO" id="GO:0006508">
    <property type="term" value="P:proteolysis"/>
    <property type="evidence" value="ECO:0007669"/>
    <property type="project" value="UniProtKB-KW"/>
</dbReference>
<feature type="compositionally biased region" description="Low complexity" evidence="6">
    <location>
        <begin position="348"/>
        <end position="364"/>
    </location>
</feature>
<feature type="active site" description="Charge relay system" evidence="5">
    <location>
        <position position="102"/>
    </location>
</feature>
<feature type="signal peptide" evidence="8">
    <location>
        <begin position="1"/>
        <end position="33"/>
    </location>
</feature>
<proteinExistence type="inferred from homology"/>
<reference evidence="10 11" key="1">
    <citation type="submission" date="2020-04" db="EMBL/GenBank/DDBJ databases">
        <title>MicrobeNet Type strains.</title>
        <authorList>
            <person name="Nicholson A.C."/>
        </authorList>
    </citation>
    <scope>NUCLEOTIDE SEQUENCE [LARGE SCALE GENOMIC DNA]</scope>
    <source>
        <strain evidence="10 11">DSM 40738</strain>
    </source>
</reference>
<feature type="active site" description="Charge relay system" evidence="5">
    <location>
        <position position="69"/>
    </location>
</feature>
<evidence type="ECO:0000256" key="1">
    <source>
        <dbReference type="ARBA" id="ARBA00011073"/>
    </source>
</evidence>
<feature type="chain" id="PRO_5041423012" evidence="8">
    <location>
        <begin position="34"/>
        <end position="412"/>
    </location>
</feature>
<dbReference type="PRINTS" id="PR00723">
    <property type="entry name" value="SUBTILISIN"/>
</dbReference>
<organism evidence="10 11">
    <name type="scientific">Streptomyces somaliensis (strain ATCC 33201 / DSM 40738 / JCM 12659 / KCTC 9044 / NCTC 11332 / NRRL B-12077 / IP 733)</name>
    <dbReference type="NCBI Taxonomy" id="1134445"/>
    <lineage>
        <taxon>Bacteria</taxon>
        <taxon>Bacillati</taxon>
        <taxon>Actinomycetota</taxon>
        <taxon>Actinomycetes</taxon>
        <taxon>Kitasatosporales</taxon>
        <taxon>Streptomycetaceae</taxon>
        <taxon>Streptomyces</taxon>
    </lineage>
</organism>
<keyword evidence="11" id="KW-1185">Reference proteome</keyword>